<feature type="signal peptide" evidence="1">
    <location>
        <begin position="1"/>
        <end position="16"/>
    </location>
</feature>
<protein>
    <submittedName>
        <fullName evidence="2">Uncharacterized protein</fullName>
    </submittedName>
</protein>
<sequence>MKPLVCWTSLLPLVSGTPLCCVSQPCPERQTVLVGGEQSNEVRGFNPHTLRVCQGSIVHFDFLRLDHTLRESTLETPCKPLQGGIDSGTDRSNPDNITNFKPFDYTFASDAPRFFYCAHGEGTNDSHCARGEVFAVNVNEDTFHQFQDRAKTTGHTSYPDSLSDDVAEVAWVHCVLSPLRPSFHDDM</sequence>
<dbReference type="PANTHER" id="PTHR34883:SF16">
    <property type="entry name" value="RICH PROTEIN, PUTATIVE-RELATED"/>
    <property type="match status" value="1"/>
</dbReference>
<keyword evidence="3" id="KW-1185">Reference proteome</keyword>
<dbReference type="InterPro" id="IPR052953">
    <property type="entry name" value="Ser-rich/MCO-related"/>
</dbReference>
<feature type="chain" id="PRO_5024860976" evidence="1">
    <location>
        <begin position="17"/>
        <end position="187"/>
    </location>
</feature>
<dbReference type="Proteomes" id="UP000327118">
    <property type="component" value="Unassembled WGS sequence"/>
</dbReference>
<organism evidence="2 3">
    <name type="scientific">Aspergillus coremiiformis</name>
    <dbReference type="NCBI Taxonomy" id="138285"/>
    <lineage>
        <taxon>Eukaryota</taxon>
        <taxon>Fungi</taxon>
        <taxon>Dikarya</taxon>
        <taxon>Ascomycota</taxon>
        <taxon>Pezizomycotina</taxon>
        <taxon>Eurotiomycetes</taxon>
        <taxon>Eurotiomycetidae</taxon>
        <taxon>Eurotiales</taxon>
        <taxon>Aspergillaceae</taxon>
        <taxon>Aspergillus</taxon>
        <taxon>Aspergillus subgen. Circumdati</taxon>
    </lineage>
</organism>
<dbReference type="PANTHER" id="PTHR34883">
    <property type="entry name" value="SERINE-RICH PROTEIN, PUTATIVE-RELATED-RELATED"/>
    <property type="match status" value="1"/>
</dbReference>
<dbReference type="OrthoDB" id="2331100at2759"/>
<reference evidence="3" key="1">
    <citation type="submission" date="2019-04" db="EMBL/GenBank/DDBJ databases">
        <title>Friends and foes A comparative genomics studyof 23 Aspergillus species from section Flavi.</title>
        <authorList>
            <consortium name="DOE Joint Genome Institute"/>
            <person name="Kjaerbolling I."/>
            <person name="Vesth T."/>
            <person name="Frisvad J.C."/>
            <person name="Nybo J.L."/>
            <person name="Theobald S."/>
            <person name="Kildgaard S."/>
            <person name="Isbrandt T."/>
            <person name="Kuo A."/>
            <person name="Sato A."/>
            <person name="Lyhne E.K."/>
            <person name="Kogle M.E."/>
            <person name="Wiebenga A."/>
            <person name="Kun R.S."/>
            <person name="Lubbers R.J."/>
            <person name="Makela M.R."/>
            <person name="Barry K."/>
            <person name="Chovatia M."/>
            <person name="Clum A."/>
            <person name="Daum C."/>
            <person name="Haridas S."/>
            <person name="He G."/>
            <person name="LaButti K."/>
            <person name="Lipzen A."/>
            <person name="Mondo S."/>
            <person name="Riley R."/>
            <person name="Salamov A."/>
            <person name="Simmons B.A."/>
            <person name="Magnuson J.K."/>
            <person name="Henrissat B."/>
            <person name="Mortensen U.H."/>
            <person name="Larsen T.O."/>
            <person name="Devries R.P."/>
            <person name="Grigoriev I.V."/>
            <person name="Machida M."/>
            <person name="Baker S.E."/>
            <person name="Andersen M.R."/>
        </authorList>
    </citation>
    <scope>NUCLEOTIDE SEQUENCE [LARGE SCALE GENOMIC DNA]</scope>
    <source>
        <strain evidence="3">CBS 553.77</strain>
    </source>
</reference>
<gene>
    <name evidence="2" type="ORF">BDV28DRAFT_3477</name>
</gene>
<keyword evidence="1" id="KW-0732">Signal</keyword>
<proteinExistence type="predicted"/>
<evidence type="ECO:0000256" key="1">
    <source>
        <dbReference type="SAM" id="SignalP"/>
    </source>
</evidence>
<dbReference type="InterPro" id="IPR008972">
    <property type="entry name" value="Cupredoxin"/>
</dbReference>
<dbReference type="EMBL" id="ML739132">
    <property type="protein sequence ID" value="KAE8352412.1"/>
    <property type="molecule type" value="Genomic_DNA"/>
</dbReference>
<dbReference type="SUPFAM" id="SSF49503">
    <property type="entry name" value="Cupredoxins"/>
    <property type="match status" value="1"/>
</dbReference>
<evidence type="ECO:0000313" key="2">
    <source>
        <dbReference type="EMBL" id="KAE8352412.1"/>
    </source>
</evidence>
<name>A0A5N6Z409_9EURO</name>
<dbReference type="Gene3D" id="2.60.40.420">
    <property type="entry name" value="Cupredoxins - blue copper proteins"/>
    <property type="match status" value="1"/>
</dbReference>
<accession>A0A5N6Z409</accession>
<evidence type="ECO:0000313" key="3">
    <source>
        <dbReference type="Proteomes" id="UP000327118"/>
    </source>
</evidence>
<dbReference type="AlphaFoldDB" id="A0A5N6Z409"/>